<dbReference type="InterPro" id="IPR001867">
    <property type="entry name" value="OmpR/PhoB-type_DNA-bd"/>
</dbReference>
<dbReference type="SMART" id="SM01043">
    <property type="entry name" value="BTAD"/>
    <property type="match status" value="1"/>
</dbReference>
<dbReference type="Gene3D" id="1.10.10.10">
    <property type="entry name" value="Winged helix-like DNA-binding domain superfamily/Winged helix DNA-binding domain"/>
    <property type="match status" value="1"/>
</dbReference>
<dbReference type="PROSITE" id="PS51755">
    <property type="entry name" value="OMPR_PHOB"/>
    <property type="match status" value="1"/>
</dbReference>
<dbReference type="PANTHER" id="PTHR47691:SF3">
    <property type="entry name" value="HTH-TYPE TRANSCRIPTIONAL REGULATOR RV0890C-RELATED"/>
    <property type="match status" value="1"/>
</dbReference>
<dbReference type="InterPro" id="IPR005158">
    <property type="entry name" value="BTAD"/>
</dbReference>
<name>A0ABQ2VBH8_9PSEU</name>
<reference evidence="6" key="1">
    <citation type="journal article" date="2019" name="Int. J. Syst. Evol. Microbiol.">
        <title>The Global Catalogue of Microorganisms (GCM) 10K type strain sequencing project: providing services to taxonomists for standard genome sequencing and annotation.</title>
        <authorList>
            <consortium name="The Broad Institute Genomics Platform"/>
            <consortium name="The Broad Institute Genome Sequencing Center for Infectious Disease"/>
            <person name="Wu L."/>
            <person name="Ma J."/>
        </authorList>
    </citation>
    <scope>NUCLEOTIDE SEQUENCE [LARGE SCALE GENOMIC DNA]</scope>
    <source>
        <strain evidence="6">JCM 3296</strain>
    </source>
</reference>
<dbReference type="SUPFAM" id="SSF46894">
    <property type="entry name" value="C-terminal effector domain of the bipartite response regulators"/>
    <property type="match status" value="1"/>
</dbReference>
<dbReference type="InterPro" id="IPR011990">
    <property type="entry name" value="TPR-like_helical_dom_sf"/>
</dbReference>
<accession>A0ABQ2VBH8</accession>
<evidence type="ECO:0000313" key="6">
    <source>
        <dbReference type="Proteomes" id="UP000649573"/>
    </source>
</evidence>
<feature type="DNA-binding region" description="OmpR/PhoB-type" evidence="3">
    <location>
        <begin position="1"/>
        <end position="94"/>
    </location>
</feature>
<evidence type="ECO:0000256" key="3">
    <source>
        <dbReference type="PROSITE-ProRule" id="PRU01091"/>
    </source>
</evidence>
<dbReference type="InterPro" id="IPR036388">
    <property type="entry name" value="WH-like_DNA-bd_sf"/>
</dbReference>
<dbReference type="InterPro" id="IPR027417">
    <property type="entry name" value="P-loop_NTPase"/>
</dbReference>
<gene>
    <name evidence="5" type="ORF">GCM10010178_81730</name>
</gene>
<dbReference type="SUPFAM" id="SSF48452">
    <property type="entry name" value="TPR-like"/>
    <property type="match status" value="2"/>
</dbReference>
<dbReference type="Gene3D" id="1.25.40.10">
    <property type="entry name" value="Tetratricopeptide repeat domain"/>
    <property type="match status" value="2"/>
</dbReference>
<evidence type="ECO:0000259" key="4">
    <source>
        <dbReference type="PROSITE" id="PS51755"/>
    </source>
</evidence>
<dbReference type="SUPFAM" id="SSF52540">
    <property type="entry name" value="P-loop containing nucleoside triphosphate hydrolases"/>
    <property type="match status" value="1"/>
</dbReference>
<dbReference type="CDD" id="cd15831">
    <property type="entry name" value="BTAD"/>
    <property type="match status" value="1"/>
</dbReference>
<organism evidence="5 6">
    <name type="scientific">Lentzea flava</name>
    <dbReference type="NCBI Taxonomy" id="103732"/>
    <lineage>
        <taxon>Bacteria</taxon>
        <taxon>Bacillati</taxon>
        <taxon>Actinomycetota</taxon>
        <taxon>Actinomycetes</taxon>
        <taxon>Pseudonocardiales</taxon>
        <taxon>Pseudonocardiaceae</taxon>
        <taxon>Lentzea</taxon>
    </lineage>
</organism>
<dbReference type="Gene3D" id="3.40.50.300">
    <property type="entry name" value="P-loop containing nucleotide triphosphate hydrolases"/>
    <property type="match status" value="1"/>
</dbReference>
<keyword evidence="6" id="KW-1185">Reference proteome</keyword>
<dbReference type="PANTHER" id="PTHR47691">
    <property type="entry name" value="REGULATOR-RELATED"/>
    <property type="match status" value="1"/>
</dbReference>
<dbReference type="Pfam" id="PF03704">
    <property type="entry name" value="BTAD"/>
    <property type="match status" value="1"/>
</dbReference>
<evidence type="ECO:0000256" key="2">
    <source>
        <dbReference type="ARBA" id="ARBA00023125"/>
    </source>
</evidence>
<dbReference type="InterPro" id="IPR016032">
    <property type="entry name" value="Sig_transdc_resp-reg_C-effctor"/>
</dbReference>
<keyword evidence="2 3" id="KW-0238">DNA-binding</keyword>
<sequence length="915" mass="97577">MPTLSVHLLGPVDVRFSDVTITLDRPLERALAARLALARGVAVSDERLARDLWGDVDLARPRERLRVLASRLRANLGEAAAALSRTGAGYVLDASPSDVVAAEQALSDGSREAIVAALALWRGDSLADLRAVPFGFAEGERLDALRVDLRVAHLAVQQEAGAGIELRAELEELVGEHPLHERLSCMLALALYRGGRQADALAVLSRLRTRLSDELGVDPAPETLSMELKILRQEALGGAPRRRLPEAGTTFLGRDADRAAIAERLSVTRLVTLTGVAGSGKTRLALEVARVVERPVVWLDLTAVRAEDEILPALIAEAGEDYLAELEGALLVVDNAEHVLSAASSVVSDLLSATGKLSVLATSQRPLLAEGEEVRHVGPLPPVAASLLFCDRSGAEPSADVDSICAAVDHLPLGVELAAGLTRTLSVQQLAGRLDDRLRLLVGGLRGSRQRHSSLRAALDWSHELLDDVQQAVLRRAGVFLGGWTLEAAEEVLAFDGVEVADVAATLTELADRNLIAVSEGPRFRMLETVRHYALDKLREEEDEAVRARHLGWCSGFVAARDVRGDAATVMGELSAEWPNLLSAMESAAGTPRAGAGLRLAVAMQDAWMVRGLVVQAARVYEALIDAPVPDDVRALALCNYGFFCTQIGRLSLASSLLDRAAPLAEGDDQLTIRVLYYRAITEIQRGRPAQAISWAERGYAVAERIEHVTYVSALGCVLAIAQMYAGDLDASLRNHLAANAIDRSLGDEHGLARGLVNESMTLLSGGDTAAALARADEAEALSDRLGDAIGATHVGMIRARAALLDDRLDEAVDRLRTVLDDAEAGADTGLLRVDLAWALLRRGDLAEARAELALAASVSDEQDLTWLAVQPVTAALVAQEGDLARAGEVAAAARAEFAARGFGWPFTVDRLEAL</sequence>
<evidence type="ECO:0000313" key="5">
    <source>
        <dbReference type="EMBL" id="GGU78348.1"/>
    </source>
</evidence>
<evidence type="ECO:0000256" key="1">
    <source>
        <dbReference type="ARBA" id="ARBA00005820"/>
    </source>
</evidence>
<comment type="similarity">
    <text evidence="1">Belongs to the AfsR/DnrI/RedD regulatory family.</text>
</comment>
<feature type="domain" description="OmpR/PhoB-type" evidence="4">
    <location>
        <begin position="1"/>
        <end position="94"/>
    </location>
</feature>
<protein>
    <recommendedName>
        <fullName evidence="4">OmpR/PhoB-type domain-containing protein</fullName>
    </recommendedName>
</protein>
<comment type="caution">
    <text evidence="5">The sequence shown here is derived from an EMBL/GenBank/DDBJ whole genome shotgun (WGS) entry which is preliminary data.</text>
</comment>
<dbReference type="EMBL" id="BMRE01000066">
    <property type="protein sequence ID" value="GGU78348.1"/>
    <property type="molecule type" value="Genomic_DNA"/>
</dbReference>
<proteinExistence type="inferred from homology"/>
<dbReference type="Proteomes" id="UP000649573">
    <property type="component" value="Unassembled WGS sequence"/>
</dbReference>